<dbReference type="SMART" id="SM00238">
    <property type="entry name" value="BIR"/>
    <property type="match status" value="1"/>
</dbReference>
<dbReference type="SUPFAM" id="SSF54001">
    <property type="entry name" value="Cysteine proteinases"/>
    <property type="match status" value="1"/>
</dbReference>
<dbReference type="EMBL" id="CAJPEX010000109">
    <property type="protein sequence ID" value="CAG0913396.1"/>
    <property type="molecule type" value="Genomic_DNA"/>
</dbReference>
<dbReference type="Gene3D" id="2.140.10.30">
    <property type="entry name" value="Dipeptidylpeptidase IV, N-terminal domain"/>
    <property type="match status" value="2"/>
</dbReference>
<feature type="region of interest" description="Disordered" evidence="6">
    <location>
        <begin position="2761"/>
        <end position="2782"/>
    </location>
</feature>
<dbReference type="SMART" id="SM00212">
    <property type="entry name" value="UBCc"/>
    <property type="match status" value="1"/>
</dbReference>
<dbReference type="InterPro" id="IPR038765">
    <property type="entry name" value="Papain-like_cys_pep_sf"/>
</dbReference>
<dbReference type="Gene3D" id="1.10.1170.10">
    <property type="entry name" value="Inhibitor Of Apoptosis Protein (2mihbC-IAP-1), Chain A"/>
    <property type="match status" value="1"/>
</dbReference>
<dbReference type="EMBL" id="OA882146">
    <property type="protein sequence ID" value="CAD7273244.1"/>
    <property type="molecule type" value="Genomic_DNA"/>
</dbReference>
<dbReference type="GO" id="GO:0006351">
    <property type="term" value="P:DNA-templated transcription"/>
    <property type="evidence" value="ECO:0007669"/>
    <property type="project" value="InterPro"/>
</dbReference>
<evidence type="ECO:0000256" key="3">
    <source>
        <dbReference type="ARBA" id="ARBA00023163"/>
    </source>
</evidence>
<dbReference type="Gene3D" id="3.30.1360.10">
    <property type="entry name" value="RNA polymerase, RBP11-like subunit"/>
    <property type="match status" value="1"/>
</dbReference>
<dbReference type="SUPFAM" id="SSF57924">
    <property type="entry name" value="Inhibitor of apoptosis (IAP) repeat"/>
    <property type="match status" value="1"/>
</dbReference>
<keyword evidence="10" id="KW-1185">Reference proteome</keyword>
<reference evidence="9" key="1">
    <citation type="submission" date="2020-11" db="EMBL/GenBank/DDBJ databases">
        <authorList>
            <person name="Tran Van P."/>
        </authorList>
    </citation>
    <scope>NUCLEOTIDE SEQUENCE</scope>
</reference>
<dbReference type="GO" id="GO:0003677">
    <property type="term" value="F:DNA binding"/>
    <property type="evidence" value="ECO:0007669"/>
    <property type="project" value="InterPro"/>
</dbReference>
<dbReference type="Pfam" id="PF00179">
    <property type="entry name" value="UQ_con"/>
    <property type="match status" value="1"/>
</dbReference>
<feature type="compositionally biased region" description="Basic and acidic residues" evidence="6">
    <location>
        <begin position="1"/>
        <end position="10"/>
    </location>
</feature>
<dbReference type="InterPro" id="IPR000608">
    <property type="entry name" value="UBC"/>
</dbReference>
<feature type="domain" description="OTU" evidence="8">
    <location>
        <begin position="61"/>
        <end position="188"/>
    </location>
</feature>
<dbReference type="InterPro" id="IPR022905">
    <property type="entry name" value="Rpo11-like"/>
</dbReference>
<dbReference type="InterPro" id="IPR008193">
    <property type="entry name" value="RNA_pol_Rpb11_13-16kDa_CS"/>
</dbReference>
<dbReference type="Proteomes" id="UP000678499">
    <property type="component" value="Unassembled WGS sequence"/>
</dbReference>
<feature type="region of interest" description="Disordered" evidence="6">
    <location>
        <begin position="1"/>
        <end position="48"/>
    </location>
</feature>
<dbReference type="Pfam" id="PF02338">
    <property type="entry name" value="OTU"/>
    <property type="match status" value="1"/>
</dbReference>
<evidence type="ECO:0000259" key="8">
    <source>
        <dbReference type="PROSITE" id="PS50802"/>
    </source>
</evidence>
<dbReference type="InterPro" id="IPR016135">
    <property type="entry name" value="UBQ-conjugating_enzyme/RWD"/>
</dbReference>
<dbReference type="GO" id="GO:0008236">
    <property type="term" value="F:serine-type peptidase activity"/>
    <property type="evidence" value="ECO:0007669"/>
    <property type="project" value="InterPro"/>
</dbReference>
<evidence type="ECO:0000313" key="10">
    <source>
        <dbReference type="Proteomes" id="UP000678499"/>
    </source>
</evidence>
<dbReference type="Gene3D" id="3.40.50.1820">
    <property type="entry name" value="alpha/beta hydrolase"/>
    <property type="match status" value="1"/>
</dbReference>
<feature type="compositionally biased region" description="Polar residues" evidence="6">
    <location>
        <begin position="12"/>
        <end position="29"/>
    </location>
</feature>
<dbReference type="InterPro" id="IPR001370">
    <property type="entry name" value="BIR_rpt"/>
</dbReference>
<dbReference type="Pfam" id="PF10203">
    <property type="entry name" value="Pet191_N"/>
    <property type="match status" value="1"/>
</dbReference>
<accession>A0A7R9G9N0</accession>
<dbReference type="Pfam" id="PF00326">
    <property type="entry name" value="Peptidase_S9"/>
    <property type="match status" value="1"/>
</dbReference>
<dbReference type="Gene3D" id="3.90.70.80">
    <property type="match status" value="1"/>
</dbReference>
<dbReference type="Pfam" id="PF13656">
    <property type="entry name" value="RNA_pol_L_2"/>
    <property type="match status" value="1"/>
</dbReference>
<organism evidence="9">
    <name type="scientific">Notodromas monacha</name>
    <dbReference type="NCBI Taxonomy" id="399045"/>
    <lineage>
        <taxon>Eukaryota</taxon>
        <taxon>Metazoa</taxon>
        <taxon>Ecdysozoa</taxon>
        <taxon>Arthropoda</taxon>
        <taxon>Crustacea</taxon>
        <taxon>Oligostraca</taxon>
        <taxon>Ostracoda</taxon>
        <taxon>Podocopa</taxon>
        <taxon>Podocopida</taxon>
        <taxon>Cypridocopina</taxon>
        <taxon>Cypridoidea</taxon>
        <taxon>Cyprididae</taxon>
        <taxon>Notodromas</taxon>
    </lineage>
</organism>
<dbReference type="PROSITE" id="PS50802">
    <property type="entry name" value="OTU"/>
    <property type="match status" value="1"/>
</dbReference>
<dbReference type="InterPro" id="IPR011047">
    <property type="entry name" value="Quinoprotein_ADH-like_sf"/>
</dbReference>
<proteinExistence type="inferred from homology"/>
<dbReference type="SUPFAM" id="SSF55257">
    <property type="entry name" value="RBP11-like subunits of RNA polymerase"/>
    <property type="match status" value="1"/>
</dbReference>
<dbReference type="GO" id="GO:0000428">
    <property type="term" value="C:DNA-directed RNA polymerase complex"/>
    <property type="evidence" value="ECO:0007669"/>
    <property type="project" value="UniProtKB-KW"/>
</dbReference>
<dbReference type="PROSITE" id="PS01154">
    <property type="entry name" value="RNA_POL_L_13KD"/>
    <property type="match status" value="1"/>
</dbReference>
<dbReference type="GO" id="GO:0006508">
    <property type="term" value="P:proteolysis"/>
    <property type="evidence" value="ECO:0007669"/>
    <property type="project" value="InterPro"/>
</dbReference>
<dbReference type="Gene3D" id="3.10.110.10">
    <property type="entry name" value="Ubiquitin Conjugating Enzyme"/>
    <property type="match status" value="1"/>
</dbReference>
<keyword evidence="4" id="KW-0539">Nucleus</keyword>
<dbReference type="InterPro" id="IPR001375">
    <property type="entry name" value="Peptidase_S9_cat"/>
</dbReference>
<dbReference type="PANTHER" id="PTHR11731:SF193">
    <property type="entry name" value="DIPEPTIDYL PEPTIDASE 9"/>
    <property type="match status" value="1"/>
</dbReference>
<dbReference type="InterPro" id="IPR050278">
    <property type="entry name" value="Serine_Prot_S9B/DPPIV"/>
</dbReference>
<evidence type="ECO:0000313" key="9">
    <source>
        <dbReference type="EMBL" id="CAD7273244.1"/>
    </source>
</evidence>
<evidence type="ECO:0000259" key="7">
    <source>
        <dbReference type="PROSITE" id="PS50127"/>
    </source>
</evidence>
<dbReference type="InterPro" id="IPR018793">
    <property type="entry name" value="Cyt_c_oxidase_assmbl_Pet191"/>
</dbReference>
<dbReference type="InterPro" id="IPR036603">
    <property type="entry name" value="RBP11-like"/>
</dbReference>
<dbReference type="InterPro" id="IPR002469">
    <property type="entry name" value="Peptidase_S9B_N"/>
</dbReference>
<dbReference type="GO" id="GO:0003899">
    <property type="term" value="F:DNA-directed RNA polymerase activity"/>
    <property type="evidence" value="ECO:0007669"/>
    <property type="project" value="InterPro"/>
</dbReference>
<dbReference type="CDD" id="cd07029">
    <property type="entry name" value="RNAP_I_III_AC19"/>
    <property type="match status" value="1"/>
</dbReference>
<evidence type="ECO:0000256" key="4">
    <source>
        <dbReference type="ARBA" id="ARBA00023242"/>
    </source>
</evidence>
<dbReference type="HAMAP" id="MF_00261">
    <property type="entry name" value="RNApol_arch_Rpo11"/>
    <property type="match status" value="1"/>
</dbReference>
<dbReference type="SUPFAM" id="SSF54495">
    <property type="entry name" value="UBC-like"/>
    <property type="match status" value="1"/>
</dbReference>
<dbReference type="CDD" id="cd00022">
    <property type="entry name" value="BIR"/>
    <property type="match status" value="1"/>
</dbReference>
<dbReference type="SUPFAM" id="SSF82171">
    <property type="entry name" value="DPP6 N-terminal domain-like"/>
    <property type="match status" value="1"/>
</dbReference>
<protein>
    <recommendedName>
        <fullName evidence="5">DNA-directed RNA polymerase I subunit D</fullName>
    </recommendedName>
</protein>
<dbReference type="PROSITE" id="PS50127">
    <property type="entry name" value="UBC_2"/>
    <property type="match status" value="1"/>
</dbReference>
<keyword evidence="2" id="KW-0240">DNA-directed RNA polymerase</keyword>
<feature type="domain" description="UBC core" evidence="7">
    <location>
        <begin position="5773"/>
        <end position="5946"/>
    </location>
</feature>
<dbReference type="InterPro" id="IPR009025">
    <property type="entry name" value="RBP11-like_dimer"/>
</dbReference>
<sequence>MARKDKHESLAEESSQTQETVSPNRSSAHGSLKKSTRSSQSPTPKNAKFATLSDQLANMGLKLRMVLGDGNCLFRALGDQLDGNTRKHLDYRRQAVEHMRENRELFEPFIDDSISFERHVSLLGEPGTHAGNDAIVAFAGFHKAVVVVHQLNTPLYHIATQGFDDSRSLKELHVAYHNGEHYDSVRKLHEPDGLEVPACIHVSTIIRNPTVKQGISSVSDDVSVRYELVTLKSRIWDEDGSGRRIFGDDAADVAVTFPPEFRRSCERNPVSEHDSTWHKNYLVSMKYYEAEQTQTDGRPCAGLRADLKRCLAESDCVLKQKKTPLECLKSCDQSVSEECHVLRRAFFESDEVTLMFCVCSSWIIVYDLEVAEGIEMFQSTKRLEQVNIAGVESSVSSKTFILHGETHTLGNALRWMILKNPDVKFCGYNIPHPTEQKIQLSIQTTGVPAEKVLKRGLEDLHQLFGHILNTFEVKQALKDIRLSAAIAPRSITDFQFRNLSGSRVRIYFISSAYPGKGNTIVSTDVDVGGTGDCANLQWLPLLDPSFQASAAKCSKQEMNLSDRKKIISWGISSYELHPSGRILFPASARIFHCPSRDDRVGITPSEIDINGQTATNAEMCPSNPNLVAYVFGGDIWVKNLNKPDAVPRLVTHSSRQDRLAGYPSFVMQEEFDRYRGFWWQPISHDGKYRILFEEVDETQVETYTFGCAMNVDDAGDDYKFPRAGTANAKSELKLVEFRLDVDHITGVKVKCLSRSLEEDFPGFEYLVRVGWLPEGDFIWAKLLDRPQRTQTTVLISLRAFTDCAETGFHESDTNAIPPVHCQVSSSSGCSKENGVMELMNLTAPHWLNVDDIMFWFPREKDSTDLCFIYASEESGYRHLYLSTAEGKLSEESVTPSEEDCDDEMPCCDDVPTPSRCRKRKVLENKITRRTCVCRATPPSGEENPNEEVWRQSSSTPSYALTWGSWEVAESEIWVDVLNSLVYFTGFKDSPLERHLYVVAIDDPGRVKRLTAAGFSHCVAVHISPTATVVVDLFSNTATPPMCQVASVAWDANTSFGGKSQKVDGLVLALRGYIQGHESVAQFVDPSYEPPEIFSHRIRSGEVLYGMMFKPPGMVPTRKYPTLLAVYGGPKAQLVTNSFKGTVEMKDQVEVMTWLASTRSYIDTTRIGVHGWSYGGYLSLCALIRYPEIFKVAIAAAPVTCWHLYDTAYTERYMDLPTVNPAGYKEGSILSMAHKLPDEANRLLIIHGLMDDNVHFSHTTQLIDALVKAGKPYQLQVYPSERHSLRHFRSNEHYEVSMLHFLEQHLIMAGEEPWAMEEEIGCDIGTTLEAATYHAALNVIIVAGEDRKLHVIDANSDLILHSVVPHRNNDGTGRGKKPMALQYIPAVNKLLVAEGRTIGVRSPHKGAILLDTILQAAHKKTGEGSSKHRQVRIELLAHQEAMELTNFVATLPTTSMRLHVFSELQRRLEALRKAVARRPEMFNKWTTICLDLNADDVRSLCKSCMDSWKNNKHDSSSLSILTAMTERVEWICPTDDDLDEPRMWSEIARRETFSTWPHMDYKWAIPENMAQAGFFHVPMPTALDKVMCFYCDVCLLAWDPSDDPWSEHERHSPPCAFVKGSVTPNVPATLLESAGPARISWHWRDKSEASDADRSVITLVSEPTVDLDASVAHYVATGTRSGNIVVWNTRDSLEPLLEYPIDPKNFIEATTRGVEDAVYFSDSRRGFQLESPSLSNELELASVSGGLFSTMVKNMDTLELTALAVSALPNAGNSTEIVGPVLFAGVSLPTFSQETERNEESGLTYNMRCGRYAYLLAHDLSAEKGFGRERKSEISEPVSDVNTLAAILGTDKLSDVDCIEIEVEGSSNESDDAKFIIPVETVEESEEEVDSESMDVPAASEPIKAQRQYIQCGLVKVPLSLRCETEGLVFVIQDVMHIVSASILLLNLVGYDEVVQSADEPWWEMETTLGSPKSSLLLTLSCGLYDGKLFNEVPVAERYFGTPDGVVSSIHIPSAFEASIGESWSNIEGGGVVVGAKGGAVNILRTSDLVALKTIQLSKPDIMSMFFCHSTNRLCCATKGGSLLYLSSRTWQQDDGATLENGERTAAAAAIREMLVKEDLVTKVIPEVAEAMNCERTLPGMSVVLPTGWTESDAPCSIRRDNEKGQVTDSAARTQYIIVPEYVSFNPTTQRYGQPLRRSLAEKYQKREFYNQSPRLSAIEHTVFEITMPQCRSIGFVEVGFQMNKLDPMPVVQAYLLRNSPKTGSLSSKKQLEQTLDTVSKPSFLEDNSDDIVCGPVDVNEFLDVKFMGGVITFASPQLVANKLRHLCIVLRAKHPVTNDAADGEGKEDSSEAAEKFPADLIRVRHEEIVHAFQKIYNKFNTLKTKITNDSKTNSFALSWVNQVSISIHDIYITLRPEQAILRAALLRSKGFHDRLFVILFSEGNLSVIQWAIEMLSWICGTTWISPKFCSASDVTACNDLLQNLTQNLSSFVEHCVLLASRSVSHYAARIVASALMYLKSAGDQSKFDAFGSAVCNAWADRLLNLGMSPSAGSLNWFFVLLNHVKPTDLAKTMDSCINALVHFSGQKSAKDDYVSQILRTRYGVYEQPESGELYDLQLAKIPAFSFETVGLTLPSFNPVDNGHHSSKYSKGAEFPRPICGELKSAVKSPEMIRMRDYELGDIFDLWKDDSPSKSSCGKLMTSVLQRSSFDLFAGLMEVEPLSFNLVGCSEGTRLEKNGEPIGLIPVPSTEVEHIYHNQKLTSKPEMPTSGVPKNAEPQDEGMSPHEALWTWERLLRDASFNKYVMVVDRLQPGGNRYVVLDFGQPVYLTDIFVPPYADAICFSIEGLASPSRTSGTPIVKANDMKSNAIVLADILTRIPYRYIKVSVSAASKFRIPIGIYFGTSFLMDPLEVIPQDEMARLKSKLDLVRAASAEVYCHYQMSCKRLENAVMEKVPKSTGNRDHLLHFLTRHSNQIAAHPHPLSAACADEDQLVMSAYCDCAQLRQKMSILRGIEHRLSVRLGAGKPSLMRARAISSGAECSPRTDHLKAILHHLIICACSTAGHLKQMNAINLKPSVERRKVCSLLFDRLCVLGWSGKEQVGVVTLLITLFEREAWWGDFLSDALCHYFSNYPKPFPQERVFALLAMMGQQSVRSGNSGVILRLLSKLGNILSQDGEIRGWVLLYLSVCMNFVSTATDCDCWDSGSDDRHENFCNEGKIQRKSGFNFRRSSRWSFLFGDGVSGSEAVSACAAAWQGRGLKRRHAIRGPPQLPKGKFNDAFMKKSYSTAHKRYLQCCGDSLENGESVPRIPEELFSSVKDQPDLNLPKEKCVAACRILINNLIPLNPAVGMDLFMLGCQVLAYLAKCSSPKLRLEEIITQNQLDELLGLAVASVGTVTQKPGTSFPPGLFLPKPPAGEHLSTWMSYTVVTLLVDILEADHESWDSTDEQFPGIDGMTSFHGIVPDSYAIENDILDAHSQAVETVEKMLEDNAKSASLACQEKLVKAFVQWHLKEDQRNTTSDSVEGVSPLTADDQSTATAKFCSSGMVGRAGLNGISTVSSSITRPEPHLLRSTDMHLLNMSVSGFGTQITHGSPFSLLKVPPVQLKVDSVPTSRAPEPRRPSKLNSVHMLDTSFKKLFAHVDNAGISAEKLLLTWLSVNLNLAEFAGEQKRSTGASTGSIVRPVILMTNSALSALLSFVIRKQTVSNRLWSLLFQVLSMTAVQEAPEDETIHGESASWGSFVRDKKFFSFMFKFLSYVPFTWEMNAGMDRGKMEMGKCVLDAFMRLMNCLLSVKIFEDRRDGRQSLRRALLQLTLELIEGPMQLGQGPLDAQFEFFRLVKKQNYDGHDFDIMVSIIEAFATLADKLLQKDSDSMLCLLRPGMRFVQTSEVKRVGSTHGFLPVSSYGSEVTSNHAKQAKINRSGYAASLTELLVLLVSICSNFLFVTKSSSDEFSSQHQSHPQPDSSLTDASKMEQLDASDEALTDESKAAAGADPRENCSVEVCHVVLFRWPTVLKLCGILARVFEAPELRSRPFPEDQETFIEKLKRFMIHIFSRKVPEGLQAIQRYLEGSCGPGLPKSLPVMSEALVEVFTASICGLEVSKKFYETGGFEILGKSLIAAWDESSVTCATQPSIMLQQWVSNRNVRKMQESLGCDLEVEMDSRSNHGLVNIAPLATSVKCDRGDGQSPSLLVRSVAAHRRSRTANWSYTFSDSKNNCVDIVVTLPNPVMIYQVIVTPQASTFSTCPSKVEVDLLAVSSSVGNGWVPVGTAFNKSGSMALRLDVQPARVASVVCIRVYKPIDGNVVGLTQLKIMASPGYAMTNDTISDIDRNCGMGYFTFIAHVMQELQNSLSEDEELGDFEQAARLSESVAWQLTRIPSFLKTLGSVLIATSHPATDRRLFMHNVPCLLVPNVMYSICSFTDVSVVKQVVGILLDAKLPTVSTAAESVRWKPDLMVVQFLERLSRCSGAIISEEEARLCVLKVMMDWVASCSKSECEVFANKTHGVGHSSGQQVPASYVHCLSCILWHYVDCPEEVVRDRITENFVRCVYDWSVIVEGELKQALLFLLCAAVAVEPSCLTKILIRAQLVNSVRIHDPNVASSDDSKGIAVQMEDPLTDDVKSIAEEVVPLIETVLLEPFSSKTSVTQMMSIGLICCSKVGAEFLDGIGLLQQILDYIILFCEQSFCRGLLSLGELEQLHSKNYYELPSEEELEGGKCSGTVVIACLELLKALTSTGADGTANNWLASENGSAFWHILIIFLLRMSMSDSRSEVRSATAAVREENGTSLEKMESLSLELIQNSTWGSVKNCEVTAAAIVDSLEFNFKNPPETTLLAFGISGFMRRLLLEVVLLRNTFLIHLRVKDSWIHDDSLGYIQKEDCWDVERPPIITSNLSKPISHPRFGTGKYNVLARVRLDSTCAELQFIVPDYYDKPVWWAFENVSSGLWSYEQPKTPAINMCPEQDQCEKLWRESRQGFIDHKIKSRDVLCGPTEKSGEALMTYRQDSLGKRNLPELLTFGQLLAALEIRDGCQYNRYLTIHVRVFSRENRTDSRVSADVLASPEGGEEEDSAQNLLELKSIPDLFECFTKCGGLGVLAKQLPLMNTLLSKVTSSVQMDINSVPSLITLQGLSATAVPTVAHGVSVVSNPDQAAHMKATFEETYDEELMLENCMEDMQQNVIFLPMSVAQAGGKTGPGDFFKSKPAVLAERGMGFSWDPVAFPPHILSLMATFLKLQGYAEFFTRNKTKAHCLLRLALGATEDAAGNVIIPTLESTCEQFTFDGESTGVAFYPFQMMKEFLLSLPLHTDDGTLTRKALMETGALNMILSCMAVLSHSNDSGIVVSGKLDELILGALKASIASSGEKSQATRSTASSSSQNMVYYVPSVYVPPSPSTNQDPYQSLQVSMSNAVQTAKKLSGLHKKISPFLANSLKMIKETGYKSLSKTEASDAPSTPIFVMPSAPKKPADAGLYWAKGTGFGTGSMMQSWDADRAFKRLESRERHLAVLFSCLAAFLKPSVKKDDWGEEFGEERKGRLPEELSRMLEQSCLSEAIKAYMRNDSVLDMARHVPLFMSVLDLLEAIAATDSLVHLLLPDPYDVTNSGSHNSIAALLENMHKCVDTYVKTLRASQTATSKNTCSVGVGPREGVFDHASTVEGLILDADDQGLAFLIPKILKTAELVKCVTYFDDAIEVPVMDFLDGTMSMDSSPHLGDTLRLTPQLYVNAMRPLQFRDFEIMKENEDEPGKMRFSVPFHFERDATSSMATGAAGQVNSGRLKRLAQEMVSLSSALPLSYSSSVFVRTDSDRLDVMKVLITGPDDTPYANGIFEFDVFFPMDYPNSPMKVHLQTTGNHTVRFNPNLYNEGRVCLSVLNTWHGRPEERWNPQTSSLLQLIGFVATVRGLHGTVVGSHARDPGSSLFDGVDVCLTELGSLSLGLSVSLTEFSSARSRRHVQWVTGVLYITPSLMVLYSPPPARRTRHGGGLRRYTPRFESLTGVDAYMHGRGGSRHLTPFARAPKAKASPKVPHGTTGALLSLI</sequence>
<dbReference type="Pfam" id="PF00930">
    <property type="entry name" value="DPPIV_N"/>
    <property type="match status" value="2"/>
</dbReference>
<evidence type="ECO:0000256" key="6">
    <source>
        <dbReference type="SAM" id="MobiDB-lite"/>
    </source>
</evidence>
<evidence type="ECO:0000256" key="1">
    <source>
        <dbReference type="ARBA" id="ARBA00004123"/>
    </source>
</evidence>
<comment type="subcellular location">
    <subcellularLocation>
        <location evidence="1">Nucleus</location>
    </subcellularLocation>
</comment>
<dbReference type="PANTHER" id="PTHR11731">
    <property type="entry name" value="PROTEASE FAMILY S9B,C DIPEPTIDYL-PEPTIDASE IV-RELATED"/>
    <property type="match status" value="1"/>
</dbReference>
<dbReference type="GO" id="GO:0005634">
    <property type="term" value="C:nucleus"/>
    <property type="evidence" value="ECO:0007669"/>
    <property type="project" value="UniProtKB-SubCell"/>
</dbReference>
<dbReference type="InterPro" id="IPR033898">
    <property type="entry name" value="RNAP_AC19"/>
</dbReference>
<dbReference type="SUPFAM" id="SSF50998">
    <property type="entry name" value="Quinoprotein alcohol dehydrogenase-like"/>
    <property type="match status" value="1"/>
</dbReference>
<dbReference type="InterPro" id="IPR003323">
    <property type="entry name" value="OTU_dom"/>
</dbReference>
<gene>
    <name evidence="9" type="ORF">NMOB1V02_LOCUS1143</name>
</gene>
<dbReference type="Pfam" id="PF00653">
    <property type="entry name" value="BIR"/>
    <property type="match status" value="1"/>
</dbReference>
<dbReference type="OrthoDB" id="16520at2759"/>
<feature type="region of interest" description="Disordered" evidence="6">
    <location>
        <begin position="6014"/>
        <end position="6035"/>
    </location>
</feature>
<dbReference type="GO" id="GO:0008239">
    <property type="term" value="F:dipeptidyl-peptidase activity"/>
    <property type="evidence" value="ECO:0007669"/>
    <property type="project" value="TreeGrafter"/>
</dbReference>
<dbReference type="PROSITE" id="PS50143">
    <property type="entry name" value="BIR_REPEAT_2"/>
    <property type="match status" value="1"/>
</dbReference>
<keyword evidence="3" id="KW-0804">Transcription</keyword>
<evidence type="ECO:0000256" key="2">
    <source>
        <dbReference type="ARBA" id="ARBA00022478"/>
    </source>
</evidence>
<evidence type="ECO:0000256" key="5">
    <source>
        <dbReference type="ARBA" id="ARBA00031757"/>
    </source>
</evidence>
<dbReference type="InterPro" id="IPR029058">
    <property type="entry name" value="AB_hydrolase_fold"/>
</dbReference>
<dbReference type="GO" id="GO:0046983">
    <property type="term" value="F:protein dimerization activity"/>
    <property type="evidence" value="ECO:0007669"/>
    <property type="project" value="InterPro"/>
</dbReference>
<name>A0A7R9G9N0_9CRUS</name>
<dbReference type="SUPFAM" id="SSF53474">
    <property type="entry name" value="alpha/beta-Hydrolases"/>
    <property type="match status" value="1"/>
</dbReference>